<keyword evidence="4 6" id="KW-0472">Membrane</keyword>
<dbReference type="GO" id="GO:0022857">
    <property type="term" value="F:transmembrane transporter activity"/>
    <property type="evidence" value="ECO:0007669"/>
    <property type="project" value="InterPro"/>
</dbReference>
<dbReference type="Gene3D" id="1.20.1250.20">
    <property type="entry name" value="MFS general substrate transporter like domains"/>
    <property type="match status" value="1"/>
</dbReference>
<feature type="region of interest" description="Disordered" evidence="5">
    <location>
        <begin position="389"/>
        <end position="415"/>
    </location>
</feature>
<evidence type="ECO:0008006" key="9">
    <source>
        <dbReference type="Google" id="ProtNLM"/>
    </source>
</evidence>
<feature type="transmembrane region" description="Helical" evidence="6">
    <location>
        <begin position="294"/>
        <end position="313"/>
    </location>
</feature>
<feature type="compositionally biased region" description="Polar residues" evidence="5">
    <location>
        <begin position="1"/>
        <end position="14"/>
    </location>
</feature>
<accession>W2RW60</accession>
<dbReference type="GeneID" id="19971607"/>
<feature type="transmembrane region" description="Helical" evidence="6">
    <location>
        <begin position="104"/>
        <end position="127"/>
    </location>
</feature>
<dbReference type="PANTHER" id="PTHR23507:SF13">
    <property type="entry name" value="MFS GENERAL SUBSTRATE TRANSPORTER"/>
    <property type="match status" value="1"/>
</dbReference>
<feature type="transmembrane region" description="Helical" evidence="6">
    <location>
        <begin position="207"/>
        <end position="228"/>
    </location>
</feature>
<feature type="transmembrane region" description="Helical" evidence="6">
    <location>
        <begin position="449"/>
        <end position="470"/>
    </location>
</feature>
<evidence type="ECO:0000256" key="5">
    <source>
        <dbReference type="SAM" id="MobiDB-lite"/>
    </source>
</evidence>
<dbReference type="VEuPathDB" id="FungiDB:HMPREF1541_04268"/>
<dbReference type="InParanoid" id="W2RW60"/>
<name>W2RW60_CYPE1</name>
<organism evidence="7 8">
    <name type="scientific">Cyphellophora europaea (strain CBS 101466)</name>
    <name type="common">Phialophora europaea</name>
    <dbReference type="NCBI Taxonomy" id="1220924"/>
    <lineage>
        <taxon>Eukaryota</taxon>
        <taxon>Fungi</taxon>
        <taxon>Dikarya</taxon>
        <taxon>Ascomycota</taxon>
        <taxon>Pezizomycotina</taxon>
        <taxon>Eurotiomycetes</taxon>
        <taxon>Chaetothyriomycetidae</taxon>
        <taxon>Chaetothyriales</taxon>
        <taxon>Cyphellophoraceae</taxon>
        <taxon>Cyphellophora</taxon>
    </lineage>
</organism>
<evidence type="ECO:0000256" key="1">
    <source>
        <dbReference type="ARBA" id="ARBA00004141"/>
    </source>
</evidence>
<feature type="transmembrane region" description="Helical" evidence="6">
    <location>
        <begin position="482"/>
        <end position="509"/>
    </location>
</feature>
<evidence type="ECO:0000256" key="3">
    <source>
        <dbReference type="ARBA" id="ARBA00022989"/>
    </source>
</evidence>
<keyword evidence="3 6" id="KW-1133">Transmembrane helix</keyword>
<feature type="transmembrane region" description="Helical" evidence="6">
    <location>
        <begin position="45"/>
        <end position="68"/>
    </location>
</feature>
<evidence type="ECO:0000256" key="4">
    <source>
        <dbReference type="ARBA" id="ARBA00023136"/>
    </source>
</evidence>
<dbReference type="InterPro" id="IPR036259">
    <property type="entry name" value="MFS_trans_sf"/>
</dbReference>
<keyword evidence="8" id="KW-1185">Reference proteome</keyword>
<dbReference type="PANTHER" id="PTHR23507">
    <property type="entry name" value="ZGC:174356"/>
    <property type="match status" value="1"/>
</dbReference>
<dbReference type="Proteomes" id="UP000030752">
    <property type="component" value="Unassembled WGS sequence"/>
</dbReference>
<feature type="region of interest" description="Disordered" evidence="5">
    <location>
        <begin position="1"/>
        <end position="34"/>
    </location>
</feature>
<evidence type="ECO:0000256" key="2">
    <source>
        <dbReference type="ARBA" id="ARBA00022692"/>
    </source>
</evidence>
<dbReference type="OrthoDB" id="5204190at2759"/>
<gene>
    <name evidence="7" type="ORF">HMPREF1541_04268</name>
</gene>
<dbReference type="GO" id="GO:0016020">
    <property type="term" value="C:membrane"/>
    <property type="evidence" value="ECO:0007669"/>
    <property type="project" value="UniProtKB-SubCell"/>
</dbReference>
<evidence type="ECO:0000313" key="7">
    <source>
        <dbReference type="EMBL" id="ETN39993.1"/>
    </source>
</evidence>
<dbReference type="RefSeq" id="XP_008716836.1">
    <property type="nucleotide sequence ID" value="XM_008718614.1"/>
</dbReference>
<feature type="transmembrane region" description="Helical" evidence="6">
    <location>
        <begin position="234"/>
        <end position="253"/>
    </location>
</feature>
<proteinExistence type="predicted"/>
<reference evidence="7 8" key="1">
    <citation type="submission" date="2013-03" db="EMBL/GenBank/DDBJ databases">
        <title>The Genome Sequence of Phialophora europaea CBS 101466.</title>
        <authorList>
            <consortium name="The Broad Institute Genomics Platform"/>
            <person name="Cuomo C."/>
            <person name="de Hoog S."/>
            <person name="Gorbushina A."/>
            <person name="Walker B."/>
            <person name="Young S.K."/>
            <person name="Zeng Q."/>
            <person name="Gargeya S."/>
            <person name="Fitzgerald M."/>
            <person name="Haas B."/>
            <person name="Abouelleil A."/>
            <person name="Allen A.W."/>
            <person name="Alvarado L."/>
            <person name="Arachchi H.M."/>
            <person name="Berlin A.M."/>
            <person name="Chapman S.B."/>
            <person name="Gainer-Dewar J."/>
            <person name="Goldberg J."/>
            <person name="Griggs A."/>
            <person name="Gujja S."/>
            <person name="Hansen M."/>
            <person name="Howarth C."/>
            <person name="Imamovic A."/>
            <person name="Ireland A."/>
            <person name="Larimer J."/>
            <person name="McCowan C."/>
            <person name="Murphy C."/>
            <person name="Pearson M."/>
            <person name="Poon T.W."/>
            <person name="Priest M."/>
            <person name="Roberts A."/>
            <person name="Saif S."/>
            <person name="Shea T."/>
            <person name="Sisk P."/>
            <person name="Sykes S."/>
            <person name="Wortman J."/>
            <person name="Nusbaum C."/>
            <person name="Birren B."/>
        </authorList>
    </citation>
    <scope>NUCLEOTIDE SEQUENCE [LARGE SCALE GENOMIC DNA]</scope>
    <source>
        <strain evidence="7 8">CBS 101466</strain>
    </source>
</reference>
<dbReference type="Pfam" id="PF07690">
    <property type="entry name" value="MFS_1"/>
    <property type="match status" value="1"/>
</dbReference>
<dbReference type="eggNOG" id="KOG2816">
    <property type="taxonomic scope" value="Eukaryota"/>
</dbReference>
<evidence type="ECO:0000313" key="8">
    <source>
        <dbReference type="Proteomes" id="UP000030752"/>
    </source>
</evidence>
<dbReference type="EMBL" id="KB822720">
    <property type="protein sequence ID" value="ETN39993.1"/>
    <property type="molecule type" value="Genomic_DNA"/>
</dbReference>
<protein>
    <recommendedName>
        <fullName evidence="9">Major facilitator superfamily (MFS) profile domain-containing protein</fullName>
    </recommendedName>
</protein>
<dbReference type="HOGENOM" id="CLU_025399_0_0_1"/>
<comment type="subcellular location">
    <subcellularLocation>
        <location evidence="1">Membrane</location>
        <topology evidence="1">Multi-pass membrane protein</topology>
    </subcellularLocation>
</comment>
<dbReference type="InterPro" id="IPR011701">
    <property type="entry name" value="MFS"/>
</dbReference>
<dbReference type="AlphaFoldDB" id="W2RW60"/>
<dbReference type="SUPFAM" id="SSF103473">
    <property type="entry name" value="MFS general substrate transporter"/>
    <property type="match status" value="2"/>
</dbReference>
<sequence length="563" mass="60714">MKTGDRTTVTNPANEATPLLPRAEDLPPPASEKAQSWLKPKPIHLVLLCGFFASLSFGVTQVPIVYVFRLMTCEAYYAHHPTQVPHDGRDRCSLPTIEAGTARAVSLLGITTTFFGVINLFITGWTIKRLGVKAALALQVLTPASRLLVQNVGVLLGGSTGIIVVQASQVVTVMGGPNGYMLALNTYVTELTGHEGRTGTLGRLQGCMMFGSAIGFLIGGVLAEAFHIETPFQFALVLFLASTGYVLLCLPWIPGRKEEQAQSSSGVRRMLGPLKTILPSRWMQQDGHIRTEHGAIFLAAGAFCGVLATGYIPTLLQMYATDIFDFGTRRNSYLVSTHSFLRGLYLTVVFPRIIKLGRHLFDKHHDISAASSSPTSGTATPSERTQLANAMQDEEQEDVSPPKPRSPATADADAEPRPFTFDLTYTRASILIDGILTAGAAFVSQGWQMYLIAALLPFGAGTASAAKGVILQMCAPSERTDALSAIALVEMMARLSTTFVFGLVFAAFAAMEKTYFVFVCNAAVALAGFAVLLLSRFPVEGSRRLQRTETEADREEVAARNEV</sequence>
<feature type="transmembrane region" description="Helical" evidence="6">
    <location>
        <begin position="515"/>
        <end position="534"/>
    </location>
</feature>
<keyword evidence="2 6" id="KW-0812">Transmembrane</keyword>
<evidence type="ECO:0000256" key="6">
    <source>
        <dbReference type="SAM" id="Phobius"/>
    </source>
</evidence>